<name>A0A5D3BMM9_CUCMM</name>
<evidence type="ECO:0000256" key="1">
    <source>
        <dbReference type="SAM" id="MobiDB-lite"/>
    </source>
</evidence>
<dbReference type="Proteomes" id="UP000321947">
    <property type="component" value="Unassembled WGS sequence"/>
</dbReference>
<protein>
    <submittedName>
        <fullName evidence="2">Putative mitochondrial protein</fullName>
    </submittedName>
</protein>
<comment type="caution">
    <text evidence="2">The sequence shown here is derived from an EMBL/GenBank/DDBJ whole genome shotgun (WGS) entry which is preliminary data.</text>
</comment>
<dbReference type="AlphaFoldDB" id="A0A5D3BMM9"/>
<reference evidence="2 3" key="1">
    <citation type="submission" date="2019-08" db="EMBL/GenBank/DDBJ databases">
        <title>Draft genome sequences of two oriental melons (Cucumis melo L. var makuwa).</title>
        <authorList>
            <person name="Kwon S.-Y."/>
        </authorList>
    </citation>
    <scope>NUCLEOTIDE SEQUENCE [LARGE SCALE GENOMIC DNA]</scope>
    <source>
        <strain evidence="3">cv. Chang Bougi</strain>
        <tissue evidence="2">Leaf</tissue>
    </source>
</reference>
<dbReference type="PANTHER" id="PTHR11439:SF440">
    <property type="entry name" value="INTEGRASE CATALYTIC DOMAIN-CONTAINING PROTEIN"/>
    <property type="match status" value="1"/>
</dbReference>
<evidence type="ECO:0000313" key="3">
    <source>
        <dbReference type="Proteomes" id="UP000321947"/>
    </source>
</evidence>
<gene>
    <name evidence="2" type="ORF">E5676_scaffold123G001450</name>
</gene>
<feature type="region of interest" description="Disordered" evidence="1">
    <location>
        <begin position="42"/>
        <end position="61"/>
    </location>
</feature>
<dbReference type="PANTHER" id="PTHR11439">
    <property type="entry name" value="GAG-POL-RELATED RETROTRANSPOSON"/>
    <property type="match status" value="1"/>
</dbReference>
<evidence type="ECO:0000313" key="2">
    <source>
        <dbReference type="EMBL" id="TYJ99575.1"/>
    </source>
</evidence>
<accession>A0A5D3BMM9</accession>
<sequence>MVAKSPIEKNLKLEVATKNEIKEREKRGVTVKKSIERFPCQGTLGESSPLEKPKHTPGSSHFDAVYRIQGYLKGSATDRRSTSEYCSFVGGNLVTWQSKKQSMVARSSAKAKAEDCWKN</sequence>
<organism evidence="2 3">
    <name type="scientific">Cucumis melo var. makuwa</name>
    <name type="common">Oriental melon</name>
    <dbReference type="NCBI Taxonomy" id="1194695"/>
    <lineage>
        <taxon>Eukaryota</taxon>
        <taxon>Viridiplantae</taxon>
        <taxon>Streptophyta</taxon>
        <taxon>Embryophyta</taxon>
        <taxon>Tracheophyta</taxon>
        <taxon>Spermatophyta</taxon>
        <taxon>Magnoliopsida</taxon>
        <taxon>eudicotyledons</taxon>
        <taxon>Gunneridae</taxon>
        <taxon>Pentapetalae</taxon>
        <taxon>rosids</taxon>
        <taxon>fabids</taxon>
        <taxon>Cucurbitales</taxon>
        <taxon>Cucurbitaceae</taxon>
        <taxon>Benincaseae</taxon>
        <taxon>Cucumis</taxon>
    </lineage>
</organism>
<dbReference type="EMBL" id="SSTD01017674">
    <property type="protein sequence ID" value="TYJ99575.1"/>
    <property type="molecule type" value="Genomic_DNA"/>
</dbReference>
<proteinExistence type="predicted"/>